<sequence>MNLSNVLIMHANLYPEMEIQDAVKLVYQNEFGGGHLIRDERESLRRLMDECAAIRQAGRRVTGPRFIDIGNGMCRLDLSPLDELTINPSTVNRFFVNTARCVHGSVSGFEAKLDILRQCCRDGVLKYPPEALEAYLEDYRGRGYPPVSHSEAYKAAYAPAYRIIKTDYRTYLEVFLKIDALLATGKRVLVAIDGNSGAGKSALGALLADVYDCNLFHMDHFFLRPEQRTEERLRETGGFVDYERFNDEVIRGLESGKPFSYRVFDCGKKVLGEEVRVEPKQLNIIEGSYSMHPTLAAHYDLKIFLQVPPDEQARRILKRNGEAMLKRFLGEWIPRENQYFQTMGIREQCDLIFGQV</sequence>
<evidence type="ECO:0000313" key="1">
    <source>
        <dbReference type="EMBL" id="SHI60105.1"/>
    </source>
</evidence>
<dbReference type="Gene3D" id="3.40.50.300">
    <property type="entry name" value="P-loop containing nucleotide triphosphate hydrolases"/>
    <property type="match status" value="1"/>
</dbReference>
<proteinExistence type="predicted"/>
<dbReference type="RefSeq" id="WP_243133168.1">
    <property type="nucleotide sequence ID" value="NZ_FQZP01000005.1"/>
</dbReference>
<dbReference type="GO" id="GO:0016301">
    <property type="term" value="F:kinase activity"/>
    <property type="evidence" value="ECO:0007669"/>
    <property type="project" value="UniProtKB-KW"/>
</dbReference>
<evidence type="ECO:0000313" key="2">
    <source>
        <dbReference type="Proteomes" id="UP000324781"/>
    </source>
</evidence>
<keyword evidence="2" id="KW-1185">Reference proteome</keyword>
<organism evidence="1 2">
    <name type="scientific">Thermoclostridium caenicola</name>
    <dbReference type="NCBI Taxonomy" id="659425"/>
    <lineage>
        <taxon>Bacteria</taxon>
        <taxon>Bacillati</taxon>
        <taxon>Bacillota</taxon>
        <taxon>Clostridia</taxon>
        <taxon>Eubacteriales</taxon>
        <taxon>Oscillospiraceae</taxon>
        <taxon>Thermoclostridium</taxon>
    </lineage>
</organism>
<name>A0A1M6CGE4_9FIRM</name>
<keyword evidence="1" id="KW-0808">Transferase</keyword>
<accession>A0A1M6CGE4</accession>
<reference evidence="1 2" key="1">
    <citation type="submission" date="2016-11" db="EMBL/GenBank/DDBJ databases">
        <authorList>
            <person name="Varghese N."/>
            <person name="Submissions S."/>
        </authorList>
    </citation>
    <scope>NUCLEOTIDE SEQUENCE [LARGE SCALE GENOMIC DNA]</scope>
    <source>
        <strain evidence="1 2">DSM 19027</strain>
    </source>
</reference>
<dbReference type="AlphaFoldDB" id="A0A1M6CGE4"/>
<protein>
    <submittedName>
        <fullName evidence="1">Uridine kinase</fullName>
    </submittedName>
</protein>
<dbReference type="EMBL" id="FQZP01000005">
    <property type="protein sequence ID" value="SHI60105.1"/>
    <property type="molecule type" value="Genomic_DNA"/>
</dbReference>
<dbReference type="Proteomes" id="UP000324781">
    <property type="component" value="Unassembled WGS sequence"/>
</dbReference>
<dbReference type="InterPro" id="IPR027417">
    <property type="entry name" value="P-loop_NTPase"/>
</dbReference>
<keyword evidence="1" id="KW-0418">Kinase</keyword>
<gene>
    <name evidence="1" type="ORF">SAMN05444373_100515</name>
</gene>
<dbReference type="SUPFAM" id="SSF52540">
    <property type="entry name" value="P-loop containing nucleoside triphosphate hydrolases"/>
    <property type="match status" value="1"/>
</dbReference>